<keyword evidence="3" id="KW-1185">Reference proteome</keyword>
<dbReference type="InterPro" id="IPR039143">
    <property type="entry name" value="GNPNAT1-like"/>
</dbReference>
<evidence type="ECO:0000313" key="3">
    <source>
        <dbReference type="Proteomes" id="UP001229346"/>
    </source>
</evidence>
<sequence>MMQAIEITNKEQLELAFDIRKEVFVKEQGVAEEVEIDEYDQLDGRTSHVLVYYENKPAGTGRVRIDEETKTAKLQRICVRAAYRKYGIGKAIMDRLEQLAKRDGATNAKLHGQTDAEGFYVRLGYRTASDVFMEEGIPHVLMVKEL</sequence>
<comment type="caution">
    <text evidence="2">The sequence shown here is derived from an EMBL/GenBank/DDBJ whole genome shotgun (WGS) entry which is preliminary data.</text>
</comment>
<evidence type="ECO:0000259" key="1">
    <source>
        <dbReference type="PROSITE" id="PS51186"/>
    </source>
</evidence>
<dbReference type="Pfam" id="PF13673">
    <property type="entry name" value="Acetyltransf_10"/>
    <property type="match status" value="1"/>
</dbReference>
<dbReference type="PROSITE" id="PS51186">
    <property type="entry name" value="GNAT"/>
    <property type="match status" value="1"/>
</dbReference>
<dbReference type="Proteomes" id="UP001229346">
    <property type="component" value="Unassembled WGS sequence"/>
</dbReference>
<dbReference type="InterPro" id="IPR000182">
    <property type="entry name" value="GNAT_dom"/>
</dbReference>
<organism evidence="2 3">
    <name type="scientific">Paenibacillus harenae</name>
    <dbReference type="NCBI Taxonomy" id="306543"/>
    <lineage>
        <taxon>Bacteria</taxon>
        <taxon>Bacillati</taxon>
        <taxon>Bacillota</taxon>
        <taxon>Bacilli</taxon>
        <taxon>Bacillales</taxon>
        <taxon>Paenibacillaceae</taxon>
        <taxon>Paenibacillus</taxon>
    </lineage>
</organism>
<dbReference type="CDD" id="cd04301">
    <property type="entry name" value="NAT_SF"/>
    <property type="match status" value="1"/>
</dbReference>
<dbReference type="PANTHER" id="PTHR13355:SF9">
    <property type="entry name" value="ACETYLTRANSFERASE BSU40680-RELATED"/>
    <property type="match status" value="1"/>
</dbReference>
<dbReference type="PANTHER" id="PTHR13355">
    <property type="entry name" value="GLUCOSAMINE 6-PHOSPHATE N-ACETYLTRANSFERASE"/>
    <property type="match status" value="1"/>
</dbReference>
<protein>
    <submittedName>
        <fullName evidence="2">GNAT family N-acyltransferase</fullName>
    </submittedName>
</protein>
<proteinExistence type="predicted"/>
<dbReference type="EMBL" id="JAUSSU010000001">
    <property type="protein sequence ID" value="MDQ0111198.1"/>
    <property type="molecule type" value="Genomic_DNA"/>
</dbReference>
<evidence type="ECO:0000313" key="2">
    <source>
        <dbReference type="EMBL" id="MDQ0111198.1"/>
    </source>
</evidence>
<dbReference type="InterPro" id="IPR016181">
    <property type="entry name" value="Acyl_CoA_acyltransferase"/>
</dbReference>
<name>A0ABT9TV23_PAEHA</name>
<reference evidence="2 3" key="1">
    <citation type="submission" date="2023-07" db="EMBL/GenBank/DDBJ databases">
        <title>Sorghum-associated microbial communities from plants grown in Nebraska, USA.</title>
        <authorList>
            <person name="Schachtman D."/>
        </authorList>
    </citation>
    <scope>NUCLEOTIDE SEQUENCE [LARGE SCALE GENOMIC DNA]</scope>
    <source>
        <strain evidence="2 3">CC482</strain>
    </source>
</reference>
<dbReference type="SUPFAM" id="SSF55729">
    <property type="entry name" value="Acyl-CoA N-acyltransferases (Nat)"/>
    <property type="match status" value="1"/>
</dbReference>
<gene>
    <name evidence="2" type="ORF">J2T15_000614</name>
</gene>
<dbReference type="Gene3D" id="3.40.630.30">
    <property type="match status" value="1"/>
</dbReference>
<accession>A0ABT9TV23</accession>
<feature type="domain" description="N-acetyltransferase" evidence="1">
    <location>
        <begin position="3"/>
        <end position="146"/>
    </location>
</feature>